<dbReference type="AlphaFoldDB" id="A0A450WHE5"/>
<gene>
    <name evidence="1" type="ORF">BECKLFY1418C_GA0070996_102418</name>
</gene>
<accession>A0A450WHE5</accession>
<organism evidence="1">
    <name type="scientific">Candidatus Kentrum sp. LFY</name>
    <dbReference type="NCBI Taxonomy" id="2126342"/>
    <lineage>
        <taxon>Bacteria</taxon>
        <taxon>Pseudomonadati</taxon>
        <taxon>Pseudomonadota</taxon>
        <taxon>Gammaproteobacteria</taxon>
        <taxon>Candidatus Kentrum</taxon>
    </lineage>
</organism>
<evidence type="ECO:0000313" key="1">
    <source>
        <dbReference type="EMBL" id="VFK16519.1"/>
    </source>
</evidence>
<proteinExistence type="predicted"/>
<sequence length="203" mass="22940">MSQASFEANFNLNPRSHGLSVRGEASPVILLSILARKVYENETDALYISWDANERHAAHPAPVFSVYPERLHAGHNRIALHNRHGIFGFLLQSGLSTSFVSRQLLWCTNYRWLMTVFPADGFYPWTKNGIGDMRSCWRFPGISLAFSTPLAPLPVCETSVDFRATRHFRGTIRQQQVHPGHAWWHVLPRICGDVCPAPKESSS</sequence>
<name>A0A450WHE5_9GAMM</name>
<reference evidence="1" key="1">
    <citation type="submission" date="2019-02" db="EMBL/GenBank/DDBJ databases">
        <authorList>
            <person name="Gruber-Vodicka R. H."/>
            <person name="Seah K. B. B."/>
        </authorList>
    </citation>
    <scope>NUCLEOTIDE SEQUENCE</scope>
    <source>
        <strain evidence="1">BECK_BY7</strain>
    </source>
</reference>
<protein>
    <submittedName>
        <fullName evidence="1">Uncharacterized protein</fullName>
    </submittedName>
</protein>
<dbReference type="EMBL" id="CAADFN010000024">
    <property type="protein sequence ID" value="VFK16519.1"/>
    <property type="molecule type" value="Genomic_DNA"/>
</dbReference>